<dbReference type="AlphaFoldDB" id="A0A1D6F7C3"/>
<dbReference type="EMBL" id="CM007648">
    <property type="protein sequence ID" value="ONM27137.1"/>
    <property type="molecule type" value="Genomic_DNA"/>
</dbReference>
<feature type="compositionally biased region" description="Basic residues" evidence="1">
    <location>
        <begin position="106"/>
        <end position="119"/>
    </location>
</feature>
<dbReference type="ExpressionAtlas" id="A0A1D6F7C3">
    <property type="expression patterns" value="baseline and differential"/>
</dbReference>
<feature type="domain" description="RIN4 pathogenic type III effector avirulence factor Avr cleavage site" evidence="2">
    <location>
        <begin position="17"/>
        <end position="48"/>
    </location>
</feature>
<proteinExistence type="predicted"/>
<dbReference type="InParanoid" id="A0A1D6F7C3"/>
<organism evidence="3">
    <name type="scientific">Zea mays</name>
    <name type="common">Maize</name>
    <dbReference type="NCBI Taxonomy" id="4577"/>
    <lineage>
        <taxon>Eukaryota</taxon>
        <taxon>Viridiplantae</taxon>
        <taxon>Streptophyta</taxon>
        <taxon>Embryophyta</taxon>
        <taxon>Tracheophyta</taxon>
        <taxon>Spermatophyta</taxon>
        <taxon>Magnoliopsida</taxon>
        <taxon>Liliopsida</taxon>
        <taxon>Poales</taxon>
        <taxon>Poaceae</taxon>
        <taxon>PACMAD clade</taxon>
        <taxon>Panicoideae</taxon>
        <taxon>Andropogonodae</taxon>
        <taxon>Andropogoneae</taxon>
        <taxon>Tripsacinae</taxon>
        <taxon>Zea</taxon>
    </lineage>
</organism>
<protein>
    <recommendedName>
        <fullName evidence="2">RIN4 pathogenic type III effector avirulence factor Avr cleavage site domain-containing protein</fullName>
    </recommendedName>
</protein>
<evidence type="ECO:0000256" key="1">
    <source>
        <dbReference type="SAM" id="MobiDB-lite"/>
    </source>
</evidence>
<evidence type="ECO:0000313" key="3">
    <source>
        <dbReference type="EMBL" id="ONM27137.1"/>
    </source>
</evidence>
<dbReference type="Pfam" id="PF05627">
    <property type="entry name" value="AvrRpt-cleavage"/>
    <property type="match status" value="1"/>
</dbReference>
<sequence length="161" mass="17918">MAKRTEARPAAARPRASVSVPAFGGWEAAGGAAAADYSLDFTKIRAARMQRRKALSWSSFVGNSPAVVVATEAPDSGVGGGEEEEEEEKRQWSSVAASDDDDRERRRYRHRHSHRHRRLRSDDDDRQPIQPAPKVSRMRGRGLVRAFAEADTPETPPFVFF</sequence>
<dbReference type="PANTHER" id="PTHR33882">
    <property type="entry name" value="PATHOGENIC TYPE III EFFECTOR AVIRULENCE FACTOR AVR AVRRPT-CLEAVAGE: CLEAVAGE SITE PROTEIN"/>
    <property type="match status" value="1"/>
</dbReference>
<name>A0A1D6F7C3_MAIZE</name>
<reference evidence="3" key="1">
    <citation type="submission" date="2015-12" db="EMBL/GenBank/DDBJ databases">
        <title>Update maize B73 reference genome by single molecule sequencing technologies.</title>
        <authorList>
            <consortium name="Maize Genome Sequencing Project"/>
            <person name="Ware D."/>
        </authorList>
    </citation>
    <scope>NUCLEOTIDE SEQUENCE [LARGE SCALE GENOMIC DNA]</scope>
    <source>
        <tissue evidence="3">Seedling</tissue>
    </source>
</reference>
<dbReference type="InterPro" id="IPR008700">
    <property type="entry name" value="TypeIII_avirulence_cleave"/>
</dbReference>
<dbReference type="PANTHER" id="PTHR33882:SF6">
    <property type="entry name" value="OS11G0603100 PROTEIN"/>
    <property type="match status" value="1"/>
</dbReference>
<feature type="region of interest" description="Disordered" evidence="1">
    <location>
        <begin position="71"/>
        <end position="141"/>
    </location>
</feature>
<accession>A0A1D6F7C3</accession>
<evidence type="ECO:0000259" key="2">
    <source>
        <dbReference type="Pfam" id="PF05627"/>
    </source>
</evidence>
<feature type="compositionally biased region" description="Low complexity" evidence="1">
    <location>
        <begin position="8"/>
        <end position="20"/>
    </location>
</feature>
<feature type="region of interest" description="Disordered" evidence="1">
    <location>
        <begin position="1"/>
        <end position="20"/>
    </location>
</feature>
<gene>
    <name evidence="3" type="ORF">ZEAMMB73_Zm00001d007593</name>
</gene>